<dbReference type="CDD" id="cd07750">
    <property type="entry name" value="PolyPPase_VTC_like"/>
    <property type="match status" value="1"/>
</dbReference>
<dbReference type="InterPro" id="IPR018966">
    <property type="entry name" value="VTC_domain"/>
</dbReference>
<evidence type="ECO:0000313" key="3">
    <source>
        <dbReference type="Proteomes" id="UP000253792"/>
    </source>
</evidence>
<name>A0A369LBN4_9ACTN</name>
<dbReference type="OrthoDB" id="185578at2"/>
<evidence type="ECO:0000313" key="2">
    <source>
        <dbReference type="EMBL" id="RDB56584.1"/>
    </source>
</evidence>
<accession>A0A369LBN4</accession>
<organism evidence="2 3">
    <name type="scientific">Senegalimassilia anaerobia</name>
    <dbReference type="NCBI Taxonomy" id="1473216"/>
    <lineage>
        <taxon>Bacteria</taxon>
        <taxon>Bacillati</taxon>
        <taxon>Actinomycetota</taxon>
        <taxon>Coriobacteriia</taxon>
        <taxon>Coriobacteriales</taxon>
        <taxon>Coriobacteriaceae</taxon>
        <taxon>Senegalimassilia</taxon>
    </lineage>
</organism>
<gene>
    <name evidence="2" type="ORF">C1880_02085</name>
</gene>
<dbReference type="GO" id="GO:0006799">
    <property type="term" value="P:polyphosphate biosynthetic process"/>
    <property type="evidence" value="ECO:0007669"/>
    <property type="project" value="UniProtKB-ARBA"/>
</dbReference>
<dbReference type="EMBL" id="PPTP01000002">
    <property type="protein sequence ID" value="RDB56584.1"/>
    <property type="molecule type" value="Genomic_DNA"/>
</dbReference>
<dbReference type="AlphaFoldDB" id="A0A369LBN4"/>
<feature type="domain" description="VTC" evidence="1">
    <location>
        <begin position="9"/>
        <end position="250"/>
    </location>
</feature>
<keyword evidence="3" id="KW-1185">Reference proteome</keyword>
<dbReference type="GeneID" id="82935094"/>
<dbReference type="SUPFAM" id="SSF55154">
    <property type="entry name" value="CYTH-like phosphatases"/>
    <property type="match status" value="1"/>
</dbReference>
<dbReference type="InterPro" id="IPR033469">
    <property type="entry name" value="CYTH-like_dom_sf"/>
</dbReference>
<dbReference type="Gene3D" id="3.20.100.30">
    <property type="entry name" value="VTC, catalytic tunnel domain"/>
    <property type="match status" value="1"/>
</dbReference>
<protein>
    <submittedName>
        <fullName evidence="2">VTC domain-containing protein</fullName>
    </submittedName>
</protein>
<reference evidence="2 3" key="1">
    <citation type="journal article" date="2018" name="Elife">
        <title>Discovery and characterization of a prevalent human gut bacterial enzyme sufficient for the inactivation of a family of plant toxins.</title>
        <authorList>
            <person name="Koppel N."/>
            <person name="Bisanz J.E."/>
            <person name="Pandelia M.E."/>
            <person name="Turnbaugh P.J."/>
            <person name="Balskus E.P."/>
        </authorList>
    </citation>
    <scope>NUCLEOTIDE SEQUENCE [LARGE SCALE GENOMIC DNA]</scope>
    <source>
        <strain evidence="3">anaerobia AP69FAA</strain>
    </source>
</reference>
<dbReference type="STRING" id="1034345.GCA_000236865_00844"/>
<evidence type="ECO:0000259" key="1">
    <source>
        <dbReference type="Pfam" id="PF09359"/>
    </source>
</evidence>
<dbReference type="Proteomes" id="UP000253792">
    <property type="component" value="Unassembled WGS sequence"/>
</dbReference>
<proteinExistence type="predicted"/>
<dbReference type="RefSeq" id="WP_081468870.1">
    <property type="nucleotide sequence ID" value="NZ_CABKQR010000002.1"/>
</dbReference>
<dbReference type="InterPro" id="IPR042267">
    <property type="entry name" value="VTC_sf"/>
</dbReference>
<dbReference type="Pfam" id="PF09359">
    <property type="entry name" value="VTC"/>
    <property type="match status" value="1"/>
</dbReference>
<comment type="caution">
    <text evidence="2">The sequence shown here is derived from an EMBL/GenBank/DDBJ whole genome shotgun (WGS) entry which is preliminary data.</text>
</comment>
<sequence length="277" mass="31177">MASFTDTFERKEVKYRLNAKQHREVLDALAGRMAADEYGRTRITSLYFDTPRRDLIARSLEKPLYKEKLRLRWYGTPTSGERVYVEIKKKYDGIVYKRRVGCSLTAAYAYLMGRVPYENACVQNPLSDQVQQDEALTLHSIQIAREIDAFAARYRNLRPSMYIVCERTAYAPVPGADADGLRITFDSGVAYRDVLAGERGAGSTFHPLLGLGETIMEVKTAGAYPSWLVEVLGGCQAYPSSFSKYGAAYQECERAAGVRFVRNALPTLTSRKDDRCA</sequence>